<dbReference type="PROSITE" id="PS00571">
    <property type="entry name" value="AMIDASES"/>
    <property type="match status" value="1"/>
</dbReference>
<evidence type="ECO:0000313" key="5">
    <source>
        <dbReference type="Proteomes" id="UP000321155"/>
    </source>
</evidence>
<dbReference type="Proteomes" id="UP000321155">
    <property type="component" value="Unassembled WGS sequence"/>
</dbReference>
<dbReference type="RefSeq" id="WP_058857797.1">
    <property type="nucleotide sequence ID" value="NZ_BJZR01000001.1"/>
</dbReference>
<sequence>MSLSWNIEEATIASVHAAYREGRATVREVVQAYLDRIEALDAAGPGLNSVVTVSATVLEEADALDLKYAARGELSGPLHGVPVLVKDQVATGGLRTTYGNRCTAEHVPAEDAPAIARLRAAGAVILGKTTMPDFATSWFSTSSVSGVTKNPYALSRDPGGSSSGTGAAIAANLALVGIGEDTGGSIRLPASFCNLVGVRVTPGLISRQGMSPLVVPQDTAGPMTRTVADAAAVLDVLVGFDPGDDYTAAVRHRRGAGSFVEAAAGGSVRGRRLGVLRGAFGDGADPEAAAVNRVVEAALERLAAAGAELVDVEVPGLMDYVGFTSLYFTRSRQDMNAFFAAHPETGISSVDEVRARGDHDPHLDLFEGITDGPEDPRTDPEYLDRVLAREEFVRAVQGRFVELDLDAMVLPDVQLAAPTHEDVLGGRWTCLTYPTNTVIASQLHFPAATVPAGFTDGDLPVGLEIMTSGFEETELLGLARGVEEVLDARRAPRLEAGADPLTA</sequence>
<protein>
    <submittedName>
        <fullName evidence="2">Amidase</fullName>
    </submittedName>
</protein>
<dbReference type="PANTHER" id="PTHR42678">
    <property type="entry name" value="AMIDASE"/>
    <property type="match status" value="1"/>
</dbReference>
<dbReference type="Proteomes" id="UP000057181">
    <property type="component" value="Chromosome"/>
</dbReference>
<proteinExistence type="predicted"/>
<dbReference type="InterPro" id="IPR036928">
    <property type="entry name" value="AS_sf"/>
</dbReference>
<dbReference type="PANTHER" id="PTHR42678:SF5">
    <property type="entry name" value="GLUTAMYL-TRNA(GLN) AMIDOTRANSFERASE SUBUNIT A"/>
    <property type="match status" value="1"/>
</dbReference>
<dbReference type="InterPro" id="IPR020556">
    <property type="entry name" value="Amidase_CS"/>
</dbReference>
<dbReference type="KEGG" id="kfv:AS188_04200"/>
<name>A0A0U2NXR4_9MICC</name>
<dbReference type="Gene3D" id="3.90.1300.10">
    <property type="entry name" value="Amidase signature (AS) domain"/>
    <property type="match status" value="1"/>
</dbReference>
<dbReference type="SUPFAM" id="SSF75304">
    <property type="entry name" value="Amidase signature (AS) enzymes"/>
    <property type="match status" value="1"/>
</dbReference>
<evidence type="ECO:0000313" key="2">
    <source>
        <dbReference type="EMBL" id="ALU39085.1"/>
    </source>
</evidence>
<gene>
    <name evidence="2" type="ORF">AS188_04200</name>
    <name evidence="3" type="ORF">KFL01_00580</name>
</gene>
<accession>A0A0U2NXR4</accession>
<reference evidence="3 5" key="2">
    <citation type="submission" date="2019-07" db="EMBL/GenBank/DDBJ databases">
        <title>Whole genome shotgun sequence of Kocuria flava NBRC 107626.</title>
        <authorList>
            <person name="Hosoyama A."/>
            <person name="Uohara A."/>
            <person name="Ohji S."/>
            <person name="Ichikawa N."/>
        </authorList>
    </citation>
    <scope>NUCLEOTIDE SEQUENCE [LARGE SCALE GENOMIC DNA]</scope>
    <source>
        <strain evidence="3 5">NBRC 107626</strain>
    </source>
</reference>
<evidence type="ECO:0000313" key="3">
    <source>
        <dbReference type="EMBL" id="GEO90752.1"/>
    </source>
</evidence>
<keyword evidence="5" id="KW-1185">Reference proteome</keyword>
<dbReference type="OrthoDB" id="182039at2"/>
<dbReference type="Pfam" id="PF01425">
    <property type="entry name" value="Amidase"/>
    <property type="match status" value="1"/>
</dbReference>
<dbReference type="STRING" id="446860.AS188_04200"/>
<evidence type="ECO:0000259" key="1">
    <source>
        <dbReference type="Pfam" id="PF01425"/>
    </source>
</evidence>
<feature type="domain" description="Amidase" evidence="1">
    <location>
        <begin position="28"/>
        <end position="476"/>
    </location>
</feature>
<dbReference type="EMBL" id="BJZR01000001">
    <property type="protein sequence ID" value="GEO90752.1"/>
    <property type="molecule type" value="Genomic_DNA"/>
</dbReference>
<dbReference type="AlphaFoldDB" id="A0A0U2NXR4"/>
<reference evidence="2 4" key="1">
    <citation type="submission" date="2015-11" db="EMBL/GenBank/DDBJ databases">
        <title>Complete Genome Sequence of Kocuria flava strain HO-9041.</title>
        <authorList>
            <person name="Zhou M."/>
            <person name="Dai J."/>
        </authorList>
    </citation>
    <scope>NUCLEOTIDE SEQUENCE [LARGE SCALE GENOMIC DNA]</scope>
    <source>
        <strain evidence="2 4">HO-9041</strain>
    </source>
</reference>
<dbReference type="EMBL" id="CP013254">
    <property type="protein sequence ID" value="ALU39085.1"/>
    <property type="molecule type" value="Genomic_DNA"/>
</dbReference>
<dbReference type="InterPro" id="IPR023631">
    <property type="entry name" value="Amidase_dom"/>
</dbReference>
<organism evidence="2 4">
    <name type="scientific">Kocuria flava</name>
    <dbReference type="NCBI Taxonomy" id="446860"/>
    <lineage>
        <taxon>Bacteria</taxon>
        <taxon>Bacillati</taxon>
        <taxon>Actinomycetota</taxon>
        <taxon>Actinomycetes</taxon>
        <taxon>Micrococcales</taxon>
        <taxon>Micrococcaceae</taxon>
        <taxon>Kocuria</taxon>
    </lineage>
</organism>
<evidence type="ECO:0000313" key="4">
    <source>
        <dbReference type="Proteomes" id="UP000057181"/>
    </source>
</evidence>